<feature type="region of interest" description="Disordered" evidence="4">
    <location>
        <begin position="272"/>
        <end position="293"/>
    </location>
</feature>
<proteinExistence type="predicted"/>
<keyword evidence="5" id="KW-1133">Transmembrane helix</keyword>
<dbReference type="EMBL" id="CAICTM010000051">
    <property type="protein sequence ID" value="CAB9499026.1"/>
    <property type="molecule type" value="Genomic_DNA"/>
</dbReference>
<sequence length="666" mass="73068">MSSSSCVAHDKEEQFDVLLDVVAARIAVSRDEAALQKMEAGERAVNTIAAIDQISKEEKKTGNRNDAVTVSTEKITREDPRDFKVQVQGTPEDNVFLLKVLRERQEAESPLRQAMNVAASTDDFDLHRNTNPTDKAEALPRTSLARHQEVARRTRAGAYSVAPGFELPTTAATYIALAGVGHSVTGSETHSNLPSDVVQQERPLGNSVLAVANPVDEIIPHDLPQAQEFESQESTGEQETKRYKAGLLLVAIAVLAIITILVTLLVPSKKDDKESSTVTLPSSTPSVAPSMSPEGTIKALLEDDTLLALEDPESPQFRAFEWLLEDPNLHSHSDARIKQKFALGSLYYATSGDTWMDNTSWLSHSIHECAWYNAPEFAQKTLMDSIYQGYMSWFAPSTEPPPTHCSEDGLYHNLWLDNNNLVGSLPEELYFLTSLQTLSLGYNQLDGSLGSLIGQLADLEGLVIFNQPPGGIPSEIGLLSKLRGLLLTNSNHQGVLPSELWQLTNLEYWVLMDHEHMQGTISTGVGMLSKLKWFVLDTSGISGTIPTELGQIEPLEWIVLGRNRLSGSIPSELGFHPNKEHIHLNSNDLVGTIPSELGLLSSPYRLSFFDNHITGTVPSELGLLKDLEHALDLARNLLTGVIPTELGLLTSLHDLLLDHNQLSDPQ</sequence>
<evidence type="ECO:0000313" key="7">
    <source>
        <dbReference type="Proteomes" id="UP001153069"/>
    </source>
</evidence>
<keyword evidence="5" id="KW-0472">Membrane</keyword>
<accession>A0A9N8DBX5</accession>
<organism evidence="6 7">
    <name type="scientific">Seminavis robusta</name>
    <dbReference type="NCBI Taxonomy" id="568900"/>
    <lineage>
        <taxon>Eukaryota</taxon>
        <taxon>Sar</taxon>
        <taxon>Stramenopiles</taxon>
        <taxon>Ochrophyta</taxon>
        <taxon>Bacillariophyta</taxon>
        <taxon>Bacillariophyceae</taxon>
        <taxon>Bacillariophycidae</taxon>
        <taxon>Naviculales</taxon>
        <taxon>Naviculaceae</taxon>
        <taxon>Seminavis</taxon>
    </lineage>
</organism>
<protein>
    <submittedName>
        <fullName evidence="6">Leucine Rich Repeat</fullName>
    </submittedName>
</protein>
<keyword evidence="3" id="KW-0677">Repeat</keyword>
<keyword evidence="5" id="KW-0812">Transmembrane</keyword>
<feature type="compositionally biased region" description="Low complexity" evidence="4">
    <location>
        <begin position="276"/>
        <end position="290"/>
    </location>
</feature>
<dbReference type="PANTHER" id="PTHR48053">
    <property type="entry name" value="LEUCINE RICH REPEAT FAMILY PROTEIN, EXPRESSED"/>
    <property type="match status" value="1"/>
</dbReference>
<evidence type="ECO:0000256" key="4">
    <source>
        <dbReference type="SAM" id="MobiDB-lite"/>
    </source>
</evidence>
<dbReference type="Gene3D" id="3.80.10.10">
    <property type="entry name" value="Ribonuclease Inhibitor"/>
    <property type="match status" value="1"/>
</dbReference>
<comment type="caution">
    <text evidence="6">The sequence shown here is derived from an EMBL/GenBank/DDBJ whole genome shotgun (WGS) entry which is preliminary data.</text>
</comment>
<evidence type="ECO:0000256" key="2">
    <source>
        <dbReference type="ARBA" id="ARBA00022729"/>
    </source>
</evidence>
<dbReference type="PANTHER" id="PTHR48053:SF71">
    <property type="entry name" value="LEUCINE RICH REPEAT FAMILY PROTEIN, EXPRESSED"/>
    <property type="match status" value="1"/>
</dbReference>
<feature type="transmembrane region" description="Helical" evidence="5">
    <location>
        <begin position="247"/>
        <end position="266"/>
    </location>
</feature>
<evidence type="ECO:0000256" key="5">
    <source>
        <dbReference type="SAM" id="Phobius"/>
    </source>
</evidence>
<dbReference type="AlphaFoldDB" id="A0A9N8DBX5"/>
<dbReference type="GO" id="GO:0016020">
    <property type="term" value="C:membrane"/>
    <property type="evidence" value="ECO:0007669"/>
    <property type="project" value="UniProtKB-SubCell"/>
</dbReference>
<keyword evidence="2" id="KW-0732">Signal</keyword>
<dbReference type="FunFam" id="3.80.10.10:FF:000383">
    <property type="entry name" value="Leucine-rich repeat receptor protein kinase EMS1"/>
    <property type="match status" value="1"/>
</dbReference>
<dbReference type="Proteomes" id="UP001153069">
    <property type="component" value="Unassembled WGS sequence"/>
</dbReference>
<keyword evidence="7" id="KW-1185">Reference proteome</keyword>
<evidence type="ECO:0000256" key="1">
    <source>
        <dbReference type="ARBA" id="ARBA00004167"/>
    </source>
</evidence>
<comment type="subcellular location">
    <subcellularLocation>
        <location evidence="1">Membrane</location>
        <topology evidence="1">Single-pass membrane protein</topology>
    </subcellularLocation>
</comment>
<evidence type="ECO:0000256" key="3">
    <source>
        <dbReference type="ARBA" id="ARBA00022737"/>
    </source>
</evidence>
<gene>
    <name evidence="6" type="ORF">SEMRO_52_G030890.1</name>
</gene>
<dbReference type="InterPro" id="IPR051716">
    <property type="entry name" value="Plant_RL_S/T_kinase"/>
</dbReference>
<dbReference type="SUPFAM" id="SSF52058">
    <property type="entry name" value="L domain-like"/>
    <property type="match status" value="1"/>
</dbReference>
<dbReference type="OrthoDB" id="38453at2759"/>
<name>A0A9N8DBX5_9STRA</name>
<evidence type="ECO:0000313" key="6">
    <source>
        <dbReference type="EMBL" id="CAB9499026.1"/>
    </source>
</evidence>
<dbReference type="InterPro" id="IPR032675">
    <property type="entry name" value="LRR_dom_sf"/>
</dbReference>
<reference evidence="6" key="1">
    <citation type="submission" date="2020-06" db="EMBL/GenBank/DDBJ databases">
        <authorList>
            <consortium name="Plant Systems Biology data submission"/>
        </authorList>
    </citation>
    <scope>NUCLEOTIDE SEQUENCE</scope>
    <source>
        <strain evidence="6">D6</strain>
    </source>
</reference>